<evidence type="ECO:0000256" key="8">
    <source>
        <dbReference type="ARBA" id="ARBA00022989"/>
    </source>
</evidence>
<evidence type="ECO:0000256" key="9">
    <source>
        <dbReference type="ARBA" id="ARBA00023136"/>
    </source>
</evidence>
<feature type="transmembrane region" description="Helical" evidence="11">
    <location>
        <begin position="318"/>
        <end position="339"/>
    </location>
</feature>
<feature type="transmembrane region" description="Helical" evidence="11">
    <location>
        <begin position="170"/>
        <end position="191"/>
    </location>
</feature>
<feature type="region of interest" description="Disordered" evidence="10">
    <location>
        <begin position="1"/>
        <end position="42"/>
    </location>
</feature>
<name>A0A1C6W6A0_9ACTN</name>
<organism evidence="12 14">
    <name type="scientific">Micromonospora peucetia</name>
    <dbReference type="NCBI Taxonomy" id="47871"/>
    <lineage>
        <taxon>Bacteria</taxon>
        <taxon>Bacillati</taxon>
        <taxon>Actinomycetota</taxon>
        <taxon>Actinomycetes</taxon>
        <taxon>Micromonosporales</taxon>
        <taxon>Micromonosporaceae</taxon>
        <taxon>Micromonospora</taxon>
    </lineage>
</organism>
<dbReference type="GO" id="GO:0004376">
    <property type="term" value="F:GPI mannosyltransferase activity"/>
    <property type="evidence" value="ECO:0007669"/>
    <property type="project" value="InterPro"/>
</dbReference>
<dbReference type="EMBL" id="FMIC01000002">
    <property type="protein sequence ID" value="SCL74011.1"/>
    <property type="molecule type" value="Genomic_DNA"/>
</dbReference>
<feature type="transmembrane region" description="Helical" evidence="11">
    <location>
        <begin position="346"/>
        <end position="364"/>
    </location>
</feature>
<feature type="transmembrane region" description="Helical" evidence="11">
    <location>
        <begin position="394"/>
        <end position="415"/>
    </location>
</feature>
<evidence type="ECO:0000313" key="14">
    <source>
        <dbReference type="Proteomes" id="UP000199343"/>
    </source>
</evidence>
<dbReference type="AlphaFoldDB" id="A0A1C6W6A0"/>
<evidence type="ECO:0000313" key="13">
    <source>
        <dbReference type="EMBL" id="WSA32996.1"/>
    </source>
</evidence>
<dbReference type="Proteomes" id="UP001334804">
    <property type="component" value="Chromosome"/>
</dbReference>
<feature type="transmembrane region" description="Helical" evidence="11">
    <location>
        <begin position="258"/>
        <end position="277"/>
    </location>
</feature>
<accession>A0A1C6W6A0</accession>
<keyword evidence="7" id="KW-0256">Endoplasmic reticulum</keyword>
<dbReference type="RefSeq" id="WP_245716038.1">
    <property type="nucleotide sequence ID" value="NZ_CP109071.1"/>
</dbReference>
<dbReference type="GO" id="GO:0000009">
    <property type="term" value="F:alpha-1,6-mannosyltransferase activity"/>
    <property type="evidence" value="ECO:0007669"/>
    <property type="project" value="InterPro"/>
</dbReference>
<feature type="transmembrane region" description="Helical" evidence="11">
    <location>
        <begin position="234"/>
        <end position="251"/>
    </location>
</feature>
<evidence type="ECO:0000256" key="1">
    <source>
        <dbReference type="ARBA" id="ARBA00004477"/>
    </source>
</evidence>
<feature type="transmembrane region" description="Helical" evidence="11">
    <location>
        <begin position="370"/>
        <end position="387"/>
    </location>
</feature>
<dbReference type="InterPro" id="IPR007315">
    <property type="entry name" value="PIG-V/Gpi18"/>
</dbReference>
<reference evidence="13 15" key="2">
    <citation type="submission" date="2022-10" db="EMBL/GenBank/DDBJ databases">
        <title>The complete genomes of actinobacterial strains from the NBC collection.</title>
        <authorList>
            <person name="Joergensen T.S."/>
            <person name="Alvarez Arevalo M."/>
            <person name="Sterndorff E.B."/>
            <person name="Faurdal D."/>
            <person name="Vuksanovic O."/>
            <person name="Mourched A.-S."/>
            <person name="Charusanti P."/>
            <person name="Shaw S."/>
            <person name="Blin K."/>
            <person name="Weber T."/>
        </authorList>
    </citation>
    <scope>NUCLEOTIDE SEQUENCE [LARGE SCALE GENOMIC DNA]</scope>
    <source>
        <strain evidence="13 15">NBC 01809</strain>
    </source>
</reference>
<evidence type="ECO:0000256" key="11">
    <source>
        <dbReference type="SAM" id="Phobius"/>
    </source>
</evidence>
<dbReference type="GO" id="GO:0016020">
    <property type="term" value="C:membrane"/>
    <property type="evidence" value="ECO:0007669"/>
    <property type="project" value="GOC"/>
</dbReference>
<evidence type="ECO:0000256" key="6">
    <source>
        <dbReference type="ARBA" id="ARBA00022692"/>
    </source>
</evidence>
<keyword evidence="15" id="KW-1185">Reference proteome</keyword>
<dbReference type="PANTHER" id="PTHR12468">
    <property type="entry name" value="GPI MANNOSYLTRANSFERASE 2"/>
    <property type="match status" value="1"/>
</dbReference>
<dbReference type="Proteomes" id="UP000199343">
    <property type="component" value="Unassembled WGS sequence"/>
</dbReference>
<evidence type="ECO:0000256" key="5">
    <source>
        <dbReference type="ARBA" id="ARBA00022679"/>
    </source>
</evidence>
<evidence type="ECO:0000256" key="3">
    <source>
        <dbReference type="ARBA" id="ARBA00022502"/>
    </source>
</evidence>
<evidence type="ECO:0000256" key="10">
    <source>
        <dbReference type="SAM" id="MobiDB-lite"/>
    </source>
</evidence>
<dbReference type="UniPathway" id="UPA00196"/>
<protein>
    <submittedName>
        <fullName evidence="12">Dolichyl-phosphate-mannose-protein mannosyltransferase</fullName>
    </submittedName>
</protein>
<comment type="subcellular location">
    <subcellularLocation>
        <location evidence="1">Endoplasmic reticulum membrane</location>
        <topology evidence="1">Multi-pass membrane protein</topology>
    </subcellularLocation>
</comment>
<comment type="pathway">
    <text evidence="2">Glycolipid biosynthesis; glycosylphosphatidylinositol-anchor biosynthesis.</text>
</comment>
<evidence type="ECO:0000256" key="4">
    <source>
        <dbReference type="ARBA" id="ARBA00022676"/>
    </source>
</evidence>
<sequence length="419" mass="45425">MIASPDPSHKPTARTPDTPGHSNREDPTDAGASGPAPGHEHRSGLLRGWRRLPAATTALAVYVLLRAVGLVILWIFAQRAGVDFWQLLHSRYDALWYQQIAAEGYDHAAVNHNPDGSPRLPNLTFFPLYPGLIAMVAAISPFSLPVAGLIVSWAAGLAAAWGIYAVGRHIGSHAVGVTLTALWAVLPHAVVQNMGYTETLFTALVAWSLYALLCRRWLTVGLLCLVAGLSRPTATTLVAAVGLAALVAIVRRQDGWRPWVAALLAPIGYLGHLAWVGHRLGQVDGYFQLQDDYWRIGFDGGANTLGVLKLVLTRPVPFPLYTSTLLLSLATVLAVLLVLHRYPLPVVVYSVTFLLLTAGTAGYYWAKGRYLVPAFTLLLPVAMALAKARRSTQVTVIVFLVLASGWYGTYLSLIWHRSP</sequence>
<keyword evidence="4 12" id="KW-0328">Glycosyltransferase</keyword>
<dbReference type="GO" id="GO:0006506">
    <property type="term" value="P:GPI anchor biosynthetic process"/>
    <property type="evidence" value="ECO:0007669"/>
    <property type="project" value="UniProtKB-UniPathway"/>
</dbReference>
<keyword evidence="5 12" id="KW-0808">Transferase</keyword>
<evidence type="ECO:0000256" key="7">
    <source>
        <dbReference type="ARBA" id="ARBA00022824"/>
    </source>
</evidence>
<keyword evidence="6 11" id="KW-0812">Transmembrane</keyword>
<evidence type="ECO:0000313" key="15">
    <source>
        <dbReference type="Proteomes" id="UP001334804"/>
    </source>
</evidence>
<feature type="transmembrane region" description="Helical" evidence="11">
    <location>
        <begin position="203"/>
        <end position="228"/>
    </location>
</feature>
<dbReference type="STRING" id="47871.GA0070608_6331"/>
<keyword evidence="3" id="KW-0337">GPI-anchor biosynthesis</keyword>
<keyword evidence="8 11" id="KW-1133">Transmembrane helix</keyword>
<dbReference type="EMBL" id="CP109071">
    <property type="protein sequence ID" value="WSA32996.1"/>
    <property type="molecule type" value="Genomic_DNA"/>
</dbReference>
<evidence type="ECO:0000256" key="2">
    <source>
        <dbReference type="ARBA" id="ARBA00004687"/>
    </source>
</evidence>
<proteinExistence type="predicted"/>
<feature type="transmembrane region" description="Helical" evidence="11">
    <location>
        <begin position="52"/>
        <end position="77"/>
    </location>
</feature>
<reference evidence="12 14" key="1">
    <citation type="submission" date="2016-06" db="EMBL/GenBank/DDBJ databases">
        <authorList>
            <person name="Kjaerup R.B."/>
            <person name="Dalgaard T.S."/>
            <person name="Juul-Madsen H.R."/>
        </authorList>
    </citation>
    <scope>NUCLEOTIDE SEQUENCE [LARGE SCALE GENOMIC DNA]</scope>
    <source>
        <strain evidence="12 14">DSM 43363</strain>
    </source>
</reference>
<feature type="transmembrane region" description="Helical" evidence="11">
    <location>
        <begin position="146"/>
        <end position="164"/>
    </location>
</feature>
<evidence type="ECO:0000313" key="12">
    <source>
        <dbReference type="EMBL" id="SCL74011.1"/>
    </source>
</evidence>
<dbReference type="PANTHER" id="PTHR12468:SF2">
    <property type="entry name" value="GPI MANNOSYLTRANSFERASE 2"/>
    <property type="match status" value="1"/>
</dbReference>
<gene>
    <name evidence="12" type="ORF">GA0070608_6331</name>
    <name evidence="13" type="ORF">OIE14_02655</name>
</gene>
<keyword evidence="9 11" id="KW-0472">Membrane</keyword>